<evidence type="ECO:0000313" key="2">
    <source>
        <dbReference type="Proteomes" id="UP000612893"/>
    </source>
</evidence>
<dbReference type="Proteomes" id="UP000612893">
    <property type="component" value="Unassembled WGS sequence"/>
</dbReference>
<accession>A0A934N9A1</accession>
<organism evidence="1 2">
    <name type="scientific">Candidatus Nephthysia bennettiae</name>
    <dbReference type="NCBI Taxonomy" id="3127016"/>
    <lineage>
        <taxon>Bacteria</taxon>
        <taxon>Bacillati</taxon>
        <taxon>Candidatus Dormiibacterota</taxon>
        <taxon>Candidatus Dormibacteria</taxon>
        <taxon>Candidatus Dormibacterales</taxon>
        <taxon>Candidatus Dormibacteraceae</taxon>
        <taxon>Candidatus Nephthysia</taxon>
    </lineage>
</organism>
<dbReference type="RefSeq" id="WP_338201480.1">
    <property type="nucleotide sequence ID" value="NZ_JAEKNR010000110.1"/>
</dbReference>
<dbReference type="AlphaFoldDB" id="A0A934N9A1"/>
<gene>
    <name evidence="1" type="ORF">JF922_10290</name>
</gene>
<dbReference type="EMBL" id="JAEKNR010000110">
    <property type="protein sequence ID" value="MBJ7598459.1"/>
    <property type="molecule type" value="Genomic_DNA"/>
</dbReference>
<keyword evidence="2" id="KW-1185">Reference proteome</keyword>
<comment type="caution">
    <text evidence="1">The sequence shown here is derived from an EMBL/GenBank/DDBJ whole genome shotgun (WGS) entry which is preliminary data.</text>
</comment>
<name>A0A934N9A1_9BACT</name>
<evidence type="ECO:0000313" key="1">
    <source>
        <dbReference type="EMBL" id="MBJ7598459.1"/>
    </source>
</evidence>
<protein>
    <recommendedName>
        <fullName evidence="3">CopG family transcriptional regulator</fullName>
    </recommendedName>
</protein>
<proteinExistence type="predicted"/>
<sequence length="97" mass="11073">MSSRDTVPQESRRAHIVVPEALLDEVDRMVGKRGRSSFFVEAATEKLRRVRLLESAQSVAGSLKDIKGPWASEDETDAYVRGLREDSELRMARRRTR</sequence>
<reference evidence="1" key="1">
    <citation type="submission" date="2020-10" db="EMBL/GenBank/DDBJ databases">
        <title>Ca. Dormibacterota MAGs.</title>
        <authorList>
            <person name="Montgomery K."/>
        </authorList>
    </citation>
    <scope>NUCLEOTIDE SEQUENCE [LARGE SCALE GENOMIC DNA]</scope>
    <source>
        <strain evidence="1">SC8812_S17_10</strain>
    </source>
</reference>
<evidence type="ECO:0008006" key="3">
    <source>
        <dbReference type="Google" id="ProtNLM"/>
    </source>
</evidence>